<dbReference type="Proteomes" id="UP000655830">
    <property type="component" value="Unassembled WGS sequence"/>
</dbReference>
<dbReference type="InterPro" id="IPR049254">
    <property type="entry name" value="Phage_tail_terminator"/>
</dbReference>
<comment type="caution">
    <text evidence="1">The sequence shown here is derived from an EMBL/GenBank/DDBJ whole genome shotgun (WGS) entry which is preliminary data.</text>
</comment>
<evidence type="ECO:0000313" key="2">
    <source>
        <dbReference type="Proteomes" id="UP000655830"/>
    </source>
</evidence>
<gene>
    <name evidence="1" type="ORF">H8718_10305</name>
</gene>
<sequence>MVNILDIFYSLIGEIRKCVPDSKHYIGNLTEGFKTPSFLYLLVFNKDTRCSKFVKDTVLDIQIIYFGTNDKYSKTDLEEKLKVMHQLKQFLSTFHLQVKDRNLKFSYSFNDADDQLALNMQFNFKDGLVDTKFDEEQAREMIERIFINEKEVI</sequence>
<dbReference type="EMBL" id="JACRSY010000015">
    <property type="protein sequence ID" value="MBC8579916.1"/>
    <property type="molecule type" value="Genomic_DNA"/>
</dbReference>
<name>A0A926EHV4_9FIRM</name>
<dbReference type="RefSeq" id="WP_249332813.1">
    <property type="nucleotide sequence ID" value="NZ_JACRSY010000015.1"/>
</dbReference>
<evidence type="ECO:0000313" key="1">
    <source>
        <dbReference type="EMBL" id="MBC8579916.1"/>
    </source>
</evidence>
<organism evidence="1 2">
    <name type="scientific">Zhenhengia yiwuensis</name>
    <dbReference type="NCBI Taxonomy" id="2763666"/>
    <lineage>
        <taxon>Bacteria</taxon>
        <taxon>Bacillati</taxon>
        <taxon>Bacillota</taxon>
        <taxon>Clostridia</taxon>
        <taxon>Lachnospirales</taxon>
        <taxon>Lachnospiraceae</taxon>
        <taxon>Zhenhengia</taxon>
    </lineage>
</organism>
<proteinExistence type="predicted"/>
<dbReference type="Pfam" id="PF20765">
    <property type="entry name" value="Phage_tail_terminator_8"/>
    <property type="match status" value="1"/>
</dbReference>
<reference evidence="1" key="1">
    <citation type="submission" date="2020-08" db="EMBL/GenBank/DDBJ databases">
        <title>Genome public.</title>
        <authorList>
            <person name="Liu C."/>
            <person name="Sun Q."/>
        </authorList>
    </citation>
    <scope>NUCLEOTIDE SEQUENCE</scope>
    <source>
        <strain evidence="1">NSJ-12</strain>
    </source>
</reference>
<accession>A0A926EHV4</accession>
<dbReference type="AlphaFoldDB" id="A0A926EHV4"/>
<protein>
    <submittedName>
        <fullName evidence="1">Uncharacterized protein</fullName>
    </submittedName>
</protein>
<keyword evidence="2" id="KW-1185">Reference proteome</keyword>